<reference evidence="47" key="2">
    <citation type="submission" date="2004-02" db="EMBL/GenBank/DDBJ databases">
        <authorList>
            <consortium name="Genoscope"/>
            <consortium name="Whitehead Institute Centre for Genome Research"/>
        </authorList>
    </citation>
    <scope>NUCLEOTIDE SEQUENCE</scope>
</reference>
<evidence type="ECO:0000256" key="12">
    <source>
        <dbReference type="ARBA" id="ARBA00022475"/>
    </source>
</evidence>
<comment type="catalytic activity">
    <reaction evidence="37">
        <text>an S-substituted glutathione(in) + ATP + H2O = an S-substituted glutathione(out) + ADP + phosphate + H(+)</text>
        <dbReference type="Rhea" id="RHEA:19121"/>
        <dbReference type="ChEBI" id="CHEBI:15377"/>
        <dbReference type="ChEBI" id="CHEBI:15378"/>
        <dbReference type="ChEBI" id="CHEBI:30616"/>
        <dbReference type="ChEBI" id="CHEBI:43474"/>
        <dbReference type="ChEBI" id="CHEBI:90779"/>
        <dbReference type="ChEBI" id="CHEBI:456216"/>
        <dbReference type="EC" id="7.6.2.3"/>
    </reaction>
    <physiologicalReaction direction="left-to-right" evidence="37">
        <dbReference type="Rhea" id="RHEA:19122"/>
    </physiologicalReaction>
</comment>
<dbReference type="InterPro" id="IPR011527">
    <property type="entry name" value="ABC1_TM_dom"/>
</dbReference>
<comment type="catalytic activity">
    <reaction evidence="42">
        <text>coproporphyrin I(in) + ATP + H2O = coproporphyrin I(out) + ADP + phosphate + H(+)</text>
        <dbReference type="Rhea" id="RHEA:66768"/>
        <dbReference type="ChEBI" id="CHEBI:15377"/>
        <dbReference type="ChEBI" id="CHEBI:15378"/>
        <dbReference type="ChEBI" id="CHEBI:30616"/>
        <dbReference type="ChEBI" id="CHEBI:43474"/>
        <dbReference type="ChEBI" id="CHEBI:167478"/>
        <dbReference type="ChEBI" id="CHEBI:456216"/>
    </reaction>
    <physiologicalReaction direction="left-to-right" evidence="42">
        <dbReference type="Rhea" id="RHEA:66769"/>
    </physiologicalReaction>
</comment>
<evidence type="ECO:0000256" key="25">
    <source>
        <dbReference type="ARBA" id="ARBA00023228"/>
    </source>
</evidence>
<evidence type="ECO:0000256" key="18">
    <source>
        <dbReference type="ARBA" id="ARBA00022840"/>
    </source>
</evidence>
<dbReference type="OrthoDB" id="6500128at2759"/>
<evidence type="ECO:0000256" key="1">
    <source>
        <dbReference type="ARBA" id="ARBA00004333"/>
    </source>
</evidence>
<dbReference type="GO" id="GO:0005765">
    <property type="term" value="C:lysosomal membrane"/>
    <property type="evidence" value="ECO:0007669"/>
    <property type="project" value="UniProtKB-SubCell"/>
</dbReference>
<accession>Q4SVK1</accession>
<feature type="transmembrane region" description="Helical" evidence="44">
    <location>
        <begin position="76"/>
        <end position="95"/>
    </location>
</feature>
<dbReference type="SMART" id="SM00382">
    <property type="entry name" value="AAA"/>
    <property type="match status" value="2"/>
</dbReference>
<dbReference type="FunFam" id="3.40.50.300:FF:000973">
    <property type="entry name" value="Multidrug resistance-associated protein 4"/>
    <property type="match status" value="1"/>
</dbReference>
<dbReference type="SUPFAM" id="SSF52540">
    <property type="entry name" value="P-loop containing nucleoside triphosphate hydrolases"/>
    <property type="match status" value="2"/>
</dbReference>
<evidence type="ECO:0000256" key="22">
    <source>
        <dbReference type="ARBA" id="ARBA00023128"/>
    </source>
</evidence>
<sequence length="1691" mass="185152">MGGFGPADLLAGLCHTDEQSPFPVWQKGHISPCFNQLILGVLPHAGMAVFSACYLGMRRCSLLQTPAPRGWTLRSIAALMLALLFSADVVLVSLIQQQDVYLDVLADGCAILAWLVHLGTVVVLQKSVLRRSRGPPLLLVLVLLSVPNTVVTIISYSDIQDYLSSSEPLKISRLALASARLVPVLVYLLAFAFPCVSDAGYTLYVNAVDGSPLLSELSQPHTGEMVAEDGSGCLSRLFYLWLTPLLKRGQTGALDKATDVYLLPQNLRTSAVCHNFQRSHQEADVSLWKVLHKTFGLGYYALGVLKVLVNVLSLAGPLLLSTLVNFMEEKGAPASTGICCALGLFLTTLSTSFFRNTFVFEISKVALRARAALVSAIYGKALQVSSSSLAGFSLGEVVNLMSTDANRVAAFYSNFHELWSMPFRFIITLYLLYLQVGVAFLGGLGIALLLIPFNKFLASRILSNNIQMLKSKDSRVKVMTEILFGIRVIKFYTWESHFAQKVAECRKEELSHLRAIKYLDALCVYTWAALPVVISITTFVTYVLLGNQLTAAKVFTTLALVGMLIIPLNSFPWVLNSILEAKVSLERIQRFFKLTNRDLQAYYAQGGLLLHSLSLHIHKVPASCRKRGAAVLSLPGLTLRRASSRQGALVVVVGKVGCGKSSLLAALTGELNRLGGVLYVSEREARLRPMANSQDPWIQHASVRDNILFGKAYEPHFYQAVIEACALTDDLKVLPSGDRTEVGENGVTLSGGQKARLALARAAYMDKDIYLLDDPLAAVDTDVAKHLMKRCVLELLRGKTRILCTHRIEFVEKADTVVLMDNGTIIRTGTPAEILPLVEAVPKTRSEHSVRENDGEEVDKDEPSSPADLCVDDDLDLLGSEQKQAGRLAWGVYRAYWAAVGGLLAASILTSLLLMQGSKNVSDWWLSYWISALKSNGSSGNNGSSSLSFSSPHLLLFSSGGLTSPPSSSMQTSTSPNNSSSDLMFYLTVYASIAVANTVFTAVRAFLFAYGTICAAKRIHDRLLDRVLQATLTFFDTTPTGRILNRFSSDLYSVDDSLPFILNILLAMVFNLLGTLLVMSYGLPWVLLALLPLALFYFRTQDFYRHTSRELKRLCSLTLSPVYSHFSETLTGLGTIRASGSSARFEEENAKRLDLNQRCQFLSKAAMQWLDIRLQLIGVTVVSGLATIAVIQHQFGSVDPGESAAGLAVCSPAGSAWWVCPCPTPCPSPCCSLGSYSTSPRPRCSWLVWRERRSIPPTFPPSHRTRTNRWDHTSVTATPVSGFSQSQGTLPVFTLSRPLHPQLDPAWLTQGWLEFRSVVLVYRDGLPNALDGVSFVVRPGEKVGIVGRTGSGKSTLFLALFRMVELSQGQILLDGLDISTVGLAQLRYGSGDLPDCNILMMVCRLCCGGAPCRSSLAIIPQDPFLFSGSIRENLDPCGRHSDPQLLDVLEQCHLGAVVQRMGGLDADVGERGKCLSVGQRQLLCLARALLTQAKLLCIDEATASVDQKTDKLLQQTIREKFHNKTVLTIAHRINTIMDCERVLVLHAGRVVEFDTPAALCRTDRSIFQRLPTHRRGQSLSEALALERSDQGSLVLSSDLPNQNLREGDEILGATINFEQLSKEEVLRVLKVMEPFNDKVHVFTKNNRSKSLGNLDQCVSPETVGGTQVYDGRQVNVKPFQSLIPVSVPDAE</sequence>
<dbReference type="GO" id="GO:0016887">
    <property type="term" value="F:ATP hydrolysis activity"/>
    <property type="evidence" value="ECO:0007669"/>
    <property type="project" value="InterPro"/>
</dbReference>
<keyword evidence="16" id="KW-0547">Nucleotide-binding</keyword>
<feature type="transmembrane region" description="Helical" evidence="44">
    <location>
        <begin position="1085"/>
        <end position="1104"/>
    </location>
</feature>
<dbReference type="GO" id="GO:0005741">
    <property type="term" value="C:mitochondrial outer membrane"/>
    <property type="evidence" value="ECO:0007669"/>
    <property type="project" value="UniProtKB-SubCell"/>
</dbReference>
<comment type="catalytic activity">
    <reaction evidence="41">
        <text>coproporphyrin III(in) + ATP + H2O = coproporphyrin III(out) + ADP + phosphate + H(+)</text>
        <dbReference type="Rhea" id="RHEA:66664"/>
        <dbReference type="ChEBI" id="CHEBI:15377"/>
        <dbReference type="ChEBI" id="CHEBI:15378"/>
        <dbReference type="ChEBI" id="CHEBI:30616"/>
        <dbReference type="ChEBI" id="CHEBI:43474"/>
        <dbReference type="ChEBI" id="CHEBI:131725"/>
        <dbReference type="ChEBI" id="CHEBI:456216"/>
    </reaction>
    <physiologicalReaction direction="left-to-right" evidence="41">
        <dbReference type="Rhea" id="RHEA:66665"/>
    </physiologicalReaction>
</comment>
<feature type="transmembrane region" description="Helical" evidence="44">
    <location>
        <begin position="297"/>
        <end position="320"/>
    </location>
</feature>
<dbReference type="InterPro" id="IPR003439">
    <property type="entry name" value="ABC_transporter-like_ATP-bd"/>
</dbReference>
<evidence type="ECO:0000259" key="45">
    <source>
        <dbReference type="PROSITE" id="PS50893"/>
    </source>
</evidence>
<evidence type="ECO:0000256" key="15">
    <source>
        <dbReference type="ARBA" id="ARBA00022737"/>
    </source>
</evidence>
<evidence type="ECO:0000256" key="35">
    <source>
        <dbReference type="ARBA" id="ARBA00047753"/>
    </source>
</evidence>
<dbReference type="InterPro" id="IPR036640">
    <property type="entry name" value="ABC1_TM_sf"/>
</dbReference>
<evidence type="ECO:0000256" key="27">
    <source>
        <dbReference type="ARBA" id="ARBA00024320"/>
    </source>
</evidence>
<feature type="domain" description="ABC transmembrane type-1" evidence="46">
    <location>
        <begin position="908"/>
        <end position="1202"/>
    </location>
</feature>
<dbReference type="GO" id="GO:0000139">
    <property type="term" value="C:Golgi membrane"/>
    <property type="evidence" value="ECO:0007669"/>
    <property type="project" value="UniProtKB-SubCell"/>
</dbReference>
<dbReference type="SUPFAM" id="SSF90123">
    <property type="entry name" value="ABC transporter transmembrane region"/>
    <property type="match status" value="2"/>
</dbReference>
<keyword evidence="11" id="KW-0813">Transport</keyword>
<evidence type="ECO:0000256" key="32">
    <source>
        <dbReference type="ARBA" id="ARBA00047523"/>
    </source>
</evidence>
<evidence type="ECO:0000256" key="2">
    <source>
        <dbReference type="ARBA" id="ARBA00004374"/>
    </source>
</evidence>
<comment type="similarity">
    <text evidence="8">Belongs to the ABC transporter superfamily. ABCC family. Conjugate transporter (TC 3.A.1.208) subfamily.</text>
</comment>
<comment type="subunit">
    <text evidence="9">Homodimer.</text>
</comment>
<evidence type="ECO:0000256" key="41">
    <source>
        <dbReference type="ARBA" id="ARBA00048636"/>
    </source>
</evidence>
<evidence type="ECO:0000256" key="13">
    <source>
        <dbReference type="ARBA" id="ARBA00022525"/>
    </source>
</evidence>
<evidence type="ECO:0000256" key="14">
    <source>
        <dbReference type="ARBA" id="ARBA00022692"/>
    </source>
</evidence>
<gene>
    <name evidence="47" type="ORF">GSTENG00011937001</name>
</gene>
<feature type="transmembrane region" description="Helical" evidence="44">
    <location>
        <begin position="332"/>
        <end position="354"/>
    </location>
</feature>
<comment type="catalytic activity">
    <reaction evidence="31">
        <text>ATP + H2O + xenobioticSide 1 = ADP + phosphate + xenobioticSide 2.</text>
        <dbReference type="EC" id="7.6.2.2"/>
    </reaction>
</comment>
<keyword evidence="14 44" id="KW-0812">Transmembrane</keyword>
<comment type="catalytic activity">
    <reaction evidence="33">
        <text>17beta-estradiol 17-O-(beta-D-glucuronate)(in) + ATP + H2O = 17beta-estradiol 17-O-(beta-D-glucuronate)(out) + ADP + phosphate + H(+)</text>
        <dbReference type="Rhea" id="RHEA:60128"/>
        <dbReference type="ChEBI" id="CHEBI:15377"/>
        <dbReference type="ChEBI" id="CHEBI:15378"/>
        <dbReference type="ChEBI" id="CHEBI:30616"/>
        <dbReference type="ChEBI" id="CHEBI:43474"/>
        <dbReference type="ChEBI" id="CHEBI:82961"/>
        <dbReference type="ChEBI" id="CHEBI:456216"/>
    </reaction>
    <physiologicalReaction direction="left-to-right" evidence="33">
        <dbReference type="Rhea" id="RHEA:60129"/>
    </physiologicalReaction>
</comment>
<dbReference type="GO" id="GO:0016323">
    <property type="term" value="C:basolateral plasma membrane"/>
    <property type="evidence" value="ECO:0007669"/>
    <property type="project" value="UniProtKB-ARBA"/>
</dbReference>
<evidence type="ECO:0000256" key="20">
    <source>
        <dbReference type="ARBA" id="ARBA00022989"/>
    </source>
</evidence>
<dbReference type="Pfam" id="PF00005">
    <property type="entry name" value="ABC_tran"/>
    <property type="match status" value="2"/>
</dbReference>
<dbReference type="Gene3D" id="1.20.1560.10">
    <property type="entry name" value="ABC transporter type 1, transmembrane domain"/>
    <property type="match status" value="2"/>
</dbReference>
<dbReference type="GO" id="GO:0033162">
    <property type="term" value="C:melanosome membrane"/>
    <property type="evidence" value="ECO:0007669"/>
    <property type="project" value="UniProtKB-SubCell"/>
</dbReference>
<name>Q4SVK1_TETNG</name>
<evidence type="ECO:0000256" key="4">
    <source>
        <dbReference type="ARBA" id="ARBA00004550"/>
    </source>
</evidence>
<organism evidence="47">
    <name type="scientific">Tetraodon nigroviridis</name>
    <name type="common">Spotted green pufferfish</name>
    <name type="synonym">Chelonodon nigroviridis</name>
    <dbReference type="NCBI Taxonomy" id="99883"/>
    <lineage>
        <taxon>Eukaryota</taxon>
        <taxon>Metazoa</taxon>
        <taxon>Chordata</taxon>
        <taxon>Craniata</taxon>
        <taxon>Vertebrata</taxon>
        <taxon>Euteleostomi</taxon>
        <taxon>Actinopterygii</taxon>
        <taxon>Neopterygii</taxon>
        <taxon>Teleostei</taxon>
        <taxon>Neoteleostei</taxon>
        <taxon>Acanthomorphata</taxon>
        <taxon>Eupercaria</taxon>
        <taxon>Tetraodontiformes</taxon>
        <taxon>Tetradontoidea</taxon>
        <taxon>Tetraodontidae</taxon>
        <taxon>Tetraodon</taxon>
    </lineage>
</organism>
<comment type="caution">
    <text evidence="47">The sequence shown here is derived from an EMBL/GenBank/DDBJ whole genome shotgun (WGS) entry which is preliminary data.</text>
</comment>
<evidence type="ECO:0000256" key="8">
    <source>
        <dbReference type="ARBA" id="ARBA00009726"/>
    </source>
</evidence>
<dbReference type="InterPro" id="IPR050173">
    <property type="entry name" value="ABC_transporter_C-like"/>
</dbReference>
<feature type="transmembrane region" description="Helical" evidence="44">
    <location>
        <begin position="101"/>
        <end position="124"/>
    </location>
</feature>
<feature type="region of interest" description="Disordered" evidence="43">
    <location>
        <begin position="845"/>
        <end position="867"/>
    </location>
</feature>
<evidence type="ECO:0000256" key="23">
    <source>
        <dbReference type="ARBA" id="ARBA00023136"/>
    </source>
</evidence>
<dbReference type="GO" id="GO:0008559">
    <property type="term" value="F:ABC-type xenobiotic transporter activity"/>
    <property type="evidence" value="ECO:0007669"/>
    <property type="project" value="UniProtKB-EC"/>
</dbReference>
<evidence type="ECO:0000256" key="34">
    <source>
        <dbReference type="ARBA" id="ARBA00047649"/>
    </source>
</evidence>
<keyword evidence="13" id="KW-0964">Secreted</keyword>
<comment type="subcellular location">
    <subcellularLocation>
        <location evidence="5">Cell membrane</location>
        <topology evidence="5">Multi-pass membrane protein</topology>
    </subcellularLocation>
    <subcellularLocation>
        <location evidence="1">Endosome</location>
        <location evidence="1">Multivesicular body membrane</location>
    </subcellularLocation>
    <subcellularLocation>
        <location evidence="6">Golgi apparatus membrane</location>
        <topology evidence="6">Multi-pass membrane protein</topology>
    </subcellularLocation>
    <subcellularLocation>
        <location evidence="3">Late endosome membrane</location>
    </subcellularLocation>
    <subcellularLocation>
        <location evidence="7">Lysosome membrane</location>
    </subcellularLocation>
    <subcellularLocation>
        <location evidence="27">Melanosome membrane</location>
    </subcellularLocation>
    <subcellularLocation>
        <location evidence="2">Mitochondrion outer membrane</location>
        <topology evidence="2">Multi-pass membrane protein</topology>
    </subcellularLocation>
    <subcellularLocation>
        <location evidence="4">Secreted</location>
        <location evidence="4">Extracellular exosome</location>
    </subcellularLocation>
</comment>
<comment type="catalytic activity">
    <reaction evidence="34">
        <text>heme b(in) + ATP + H2O = heme b(out) + ADP + phosphate + H(+)</text>
        <dbReference type="Rhea" id="RHEA:19261"/>
        <dbReference type="ChEBI" id="CHEBI:15377"/>
        <dbReference type="ChEBI" id="CHEBI:15378"/>
        <dbReference type="ChEBI" id="CHEBI:30616"/>
        <dbReference type="ChEBI" id="CHEBI:43474"/>
        <dbReference type="ChEBI" id="CHEBI:60344"/>
        <dbReference type="ChEBI" id="CHEBI:456216"/>
        <dbReference type="EC" id="7.6.2.5"/>
    </reaction>
    <physiologicalReaction direction="left-to-right" evidence="34">
        <dbReference type="Rhea" id="RHEA:19262"/>
    </physiologicalReaction>
</comment>
<evidence type="ECO:0000256" key="31">
    <source>
        <dbReference type="ARBA" id="ARBA00034018"/>
    </source>
</evidence>
<evidence type="ECO:0000256" key="38">
    <source>
        <dbReference type="ARBA" id="ARBA00048309"/>
    </source>
</evidence>
<feature type="transmembrane region" description="Helical" evidence="44">
    <location>
        <begin position="136"/>
        <end position="157"/>
    </location>
</feature>
<feature type="domain" description="ABC transporter" evidence="45">
    <location>
        <begin position="615"/>
        <end position="847"/>
    </location>
</feature>
<comment type="catalytic activity">
    <reaction evidence="40">
        <text>uroporphyrin III(in) + ATP + H2O = uroporphyrin III(out) + ADP + phosphate + H(+)</text>
        <dbReference type="Rhea" id="RHEA:66776"/>
        <dbReference type="ChEBI" id="CHEBI:15377"/>
        <dbReference type="ChEBI" id="CHEBI:15378"/>
        <dbReference type="ChEBI" id="CHEBI:30616"/>
        <dbReference type="ChEBI" id="CHEBI:43474"/>
        <dbReference type="ChEBI" id="CHEBI:167479"/>
        <dbReference type="ChEBI" id="CHEBI:456216"/>
    </reaction>
    <physiologicalReaction direction="left-to-right" evidence="40">
        <dbReference type="Rhea" id="RHEA:66777"/>
    </physiologicalReaction>
</comment>
<evidence type="ECO:0000256" key="16">
    <source>
        <dbReference type="ARBA" id="ARBA00022741"/>
    </source>
</evidence>
<comment type="catalytic activity">
    <reaction evidence="39">
        <text>pheophorbide a(in) + ATP + H2O = pheophorbide a(out) + ADP + phosphate + H(+)</text>
        <dbReference type="Rhea" id="RHEA:61360"/>
        <dbReference type="ChEBI" id="CHEBI:15377"/>
        <dbReference type="ChEBI" id="CHEBI:15378"/>
        <dbReference type="ChEBI" id="CHEBI:30616"/>
        <dbReference type="ChEBI" id="CHEBI:43474"/>
        <dbReference type="ChEBI" id="CHEBI:58687"/>
        <dbReference type="ChEBI" id="CHEBI:456216"/>
    </reaction>
    <physiologicalReaction direction="left-to-right" evidence="39">
        <dbReference type="Rhea" id="RHEA:61361"/>
    </physiologicalReaction>
</comment>
<keyword evidence="12" id="KW-1003">Cell membrane</keyword>
<evidence type="ECO:0000256" key="28">
    <source>
        <dbReference type="ARBA" id="ARBA00024385"/>
    </source>
</evidence>
<evidence type="ECO:0000256" key="17">
    <source>
        <dbReference type="ARBA" id="ARBA00022787"/>
    </source>
</evidence>
<evidence type="ECO:0000256" key="11">
    <source>
        <dbReference type="ARBA" id="ARBA00022448"/>
    </source>
</evidence>
<feature type="transmembrane region" description="Helical" evidence="44">
    <location>
        <begin position="37"/>
        <end position="55"/>
    </location>
</feature>
<dbReference type="CDD" id="cd18598">
    <property type="entry name" value="ABC_6TM_MRP7_D1_like"/>
    <property type="match status" value="1"/>
</dbReference>
<feature type="transmembrane region" description="Helical" evidence="44">
    <location>
        <begin position="983"/>
        <end position="1016"/>
    </location>
</feature>
<evidence type="ECO:0000256" key="40">
    <source>
        <dbReference type="ARBA" id="ARBA00048510"/>
    </source>
</evidence>
<dbReference type="CDD" id="cd03244">
    <property type="entry name" value="ABCC_MRP_domain2"/>
    <property type="match status" value="1"/>
</dbReference>
<feature type="transmembrane region" description="Helical" evidence="44">
    <location>
        <begin position="895"/>
        <end position="915"/>
    </location>
</feature>
<dbReference type="PROSITE" id="PS50929">
    <property type="entry name" value="ABC_TM1F"/>
    <property type="match status" value="2"/>
</dbReference>
<dbReference type="KEGG" id="tng:GSTEN00011937G001"/>
<evidence type="ECO:0000256" key="44">
    <source>
        <dbReference type="SAM" id="Phobius"/>
    </source>
</evidence>
<dbReference type="EMBL" id="CAAE01013757">
    <property type="protein sequence ID" value="CAF95331.1"/>
    <property type="molecule type" value="Genomic_DNA"/>
</dbReference>
<evidence type="ECO:0000313" key="47">
    <source>
        <dbReference type="EMBL" id="CAF95331.1"/>
    </source>
</evidence>
<keyword evidence="21" id="KW-0333">Golgi apparatus</keyword>
<evidence type="ECO:0000256" key="29">
    <source>
        <dbReference type="ARBA" id="ARBA00024439"/>
    </source>
</evidence>
<evidence type="ECO:0000259" key="46">
    <source>
        <dbReference type="PROSITE" id="PS50929"/>
    </source>
</evidence>
<dbReference type="GO" id="GO:0005524">
    <property type="term" value="F:ATP binding"/>
    <property type="evidence" value="ECO:0007669"/>
    <property type="project" value="UniProtKB-KW"/>
</dbReference>
<dbReference type="PANTHER" id="PTHR24223">
    <property type="entry name" value="ATP-BINDING CASSETTE SUB-FAMILY C"/>
    <property type="match status" value="1"/>
</dbReference>
<evidence type="ECO:0000256" key="36">
    <source>
        <dbReference type="ARBA" id="ARBA00047789"/>
    </source>
</evidence>
<proteinExistence type="inferred from homology"/>
<dbReference type="GO" id="GO:0005576">
    <property type="term" value="C:extracellular region"/>
    <property type="evidence" value="ECO:0007669"/>
    <property type="project" value="UniProtKB-SubCell"/>
</dbReference>
<evidence type="ECO:0000256" key="5">
    <source>
        <dbReference type="ARBA" id="ARBA00004651"/>
    </source>
</evidence>
<comment type="catalytic activity">
    <reaction evidence="36">
        <text>uroporphyrin I(in) + ATP + H2O = uroporphyrin I(out) + ADP + phosphate + H(+)</text>
        <dbReference type="Rhea" id="RHEA:66772"/>
        <dbReference type="ChEBI" id="CHEBI:15377"/>
        <dbReference type="ChEBI" id="CHEBI:15378"/>
        <dbReference type="ChEBI" id="CHEBI:30616"/>
        <dbReference type="ChEBI" id="CHEBI:43474"/>
        <dbReference type="ChEBI" id="CHEBI:167480"/>
        <dbReference type="ChEBI" id="CHEBI:456216"/>
    </reaction>
    <physiologicalReaction direction="left-to-right" evidence="36">
        <dbReference type="Rhea" id="RHEA:66773"/>
    </physiologicalReaction>
</comment>
<dbReference type="PROSITE" id="PS00211">
    <property type="entry name" value="ABC_TRANSPORTER_1"/>
    <property type="match status" value="2"/>
</dbReference>
<keyword evidence="25" id="KW-0458">Lysosome</keyword>
<keyword evidence="20 44" id="KW-1133">Transmembrane helix</keyword>
<evidence type="ECO:0000256" key="19">
    <source>
        <dbReference type="ARBA" id="ARBA00022967"/>
    </source>
</evidence>
<evidence type="ECO:0000256" key="10">
    <source>
        <dbReference type="ARBA" id="ARBA00012191"/>
    </source>
</evidence>
<comment type="catalytic activity">
    <reaction evidence="35">
        <text>coproporphyrinogen III(in) + ATP + H2O = coproporphyrinogen III(out) + ADP + phosphate + H(+)</text>
        <dbReference type="Rhea" id="RHEA:66680"/>
        <dbReference type="ChEBI" id="CHEBI:15377"/>
        <dbReference type="ChEBI" id="CHEBI:15378"/>
        <dbReference type="ChEBI" id="CHEBI:30616"/>
        <dbReference type="ChEBI" id="CHEBI:43474"/>
        <dbReference type="ChEBI" id="CHEBI:57309"/>
        <dbReference type="ChEBI" id="CHEBI:456216"/>
    </reaction>
    <physiologicalReaction direction="left-to-right" evidence="35">
        <dbReference type="Rhea" id="RHEA:66681"/>
    </physiologicalReaction>
</comment>
<evidence type="ECO:0000256" key="9">
    <source>
        <dbReference type="ARBA" id="ARBA00011738"/>
    </source>
</evidence>
<dbReference type="EC" id="7.6.2.2" evidence="10"/>
<dbReference type="Gene3D" id="3.40.50.300">
    <property type="entry name" value="P-loop containing nucleotide triphosphate hydrolases"/>
    <property type="match status" value="2"/>
</dbReference>
<dbReference type="InterPro" id="IPR017871">
    <property type="entry name" value="ABC_transporter-like_CS"/>
</dbReference>
<keyword evidence="18" id="KW-0067">ATP-binding</keyword>
<dbReference type="PANTHER" id="PTHR24223:SF330">
    <property type="entry name" value="ATP-BINDING CASSETTE SUB-FAMILY C MEMBER 10"/>
    <property type="match status" value="1"/>
</dbReference>
<dbReference type="InterPro" id="IPR003593">
    <property type="entry name" value="AAA+_ATPase"/>
</dbReference>
<feature type="domain" description="ABC transporter" evidence="45">
    <location>
        <begin position="1313"/>
        <end position="1572"/>
    </location>
</feature>
<dbReference type="GO" id="GO:0015431">
    <property type="term" value="F:ABC-type glutathione S-conjugate transporter activity"/>
    <property type="evidence" value="ECO:0007669"/>
    <property type="project" value="UniProtKB-EC"/>
</dbReference>
<dbReference type="InterPro" id="IPR027417">
    <property type="entry name" value="P-loop_NTPase"/>
</dbReference>
<keyword evidence="23 44" id="KW-0472">Membrane</keyword>
<dbReference type="Pfam" id="PF00664">
    <property type="entry name" value="ABC_membrane"/>
    <property type="match status" value="2"/>
</dbReference>
<evidence type="ECO:0000256" key="3">
    <source>
        <dbReference type="ARBA" id="ARBA00004414"/>
    </source>
</evidence>
<evidence type="ECO:0000256" key="37">
    <source>
        <dbReference type="ARBA" id="ARBA00048007"/>
    </source>
</evidence>
<dbReference type="EC" id="7.6.2.3" evidence="26"/>
<evidence type="ECO:0000256" key="7">
    <source>
        <dbReference type="ARBA" id="ARBA00004656"/>
    </source>
</evidence>
<feature type="transmembrane region" description="Helical" evidence="44">
    <location>
        <begin position="524"/>
        <end position="545"/>
    </location>
</feature>
<comment type="catalytic activity">
    <reaction evidence="38">
        <text>protoporphyrin IX(in) + ATP + H2O = protoporphyrin IX(out) + ADP + phosphate + H(+)</text>
        <dbReference type="Rhea" id="RHEA:61336"/>
        <dbReference type="ChEBI" id="CHEBI:15377"/>
        <dbReference type="ChEBI" id="CHEBI:15378"/>
        <dbReference type="ChEBI" id="CHEBI:30616"/>
        <dbReference type="ChEBI" id="CHEBI:43474"/>
        <dbReference type="ChEBI" id="CHEBI:57306"/>
        <dbReference type="ChEBI" id="CHEBI:456216"/>
    </reaction>
    <physiologicalReaction direction="left-to-right" evidence="38">
        <dbReference type="Rhea" id="RHEA:61337"/>
    </physiologicalReaction>
</comment>
<keyword evidence="22" id="KW-0496">Mitochondrion</keyword>
<dbReference type="GO" id="GO:0015439">
    <property type="term" value="F:ABC-type heme transporter activity"/>
    <property type="evidence" value="ECO:0007669"/>
    <property type="project" value="UniProtKB-EC"/>
</dbReference>
<feature type="transmembrane region" description="Helical" evidence="44">
    <location>
        <begin position="1172"/>
        <end position="1191"/>
    </location>
</feature>
<feature type="domain" description="ABC transmembrane type-1" evidence="46">
    <location>
        <begin position="301"/>
        <end position="580"/>
    </location>
</feature>
<evidence type="ECO:0000256" key="26">
    <source>
        <dbReference type="ARBA" id="ARBA00024220"/>
    </source>
</evidence>
<feature type="transmembrane region" description="Helical" evidence="44">
    <location>
        <begin position="177"/>
        <end position="196"/>
    </location>
</feature>
<keyword evidence="24" id="KW-1015">Disulfide bond</keyword>
<evidence type="ECO:0000256" key="42">
    <source>
        <dbReference type="ARBA" id="ARBA00049398"/>
    </source>
</evidence>
<evidence type="ECO:0000256" key="21">
    <source>
        <dbReference type="ARBA" id="ARBA00023034"/>
    </source>
</evidence>
<evidence type="ECO:0000256" key="24">
    <source>
        <dbReference type="ARBA" id="ARBA00023157"/>
    </source>
</evidence>
<evidence type="ECO:0000256" key="43">
    <source>
        <dbReference type="SAM" id="MobiDB-lite"/>
    </source>
</evidence>
<protein>
    <recommendedName>
        <fullName evidence="29">ATP-binding cassette sub-family B member 6</fullName>
        <ecNumber evidence="10">7.6.2.2</ecNumber>
        <ecNumber evidence="26">7.6.2.3</ecNumber>
        <ecNumber evidence="28">7.6.2.5</ecNumber>
    </recommendedName>
    <alternativeName>
        <fullName evidence="30">ABC-type heme transporter ABCB6</fullName>
    </alternativeName>
</protein>
<dbReference type="GO" id="GO:0032585">
    <property type="term" value="C:multivesicular body membrane"/>
    <property type="evidence" value="ECO:0007669"/>
    <property type="project" value="UniProtKB-SubCell"/>
</dbReference>
<evidence type="ECO:0000256" key="39">
    <source>
        <dbReference type="ARBA" id="ARBA00048455"/>
    </source>
</evidence>
<keyword evidence="15" id="KW-0677">Repeat</keyword>
<dbReference type="PROSITE" id="PS50893">
    <property type="entry name" value="ABC_TRANSPORTER_2"/>
    <property type="match status" value="2"/>
</dbReference>
<evidence type="ECO:0000256" key="6">
    <source>
        <dbReference type="ARBA" id="ARBA00004653"/>
    </source>
</evidence>
<dbReference type="Pfam" id="PF16185">
    <property type="entry name" value="MTABC_N"/>
    <property type="match status" value="1"/>
</dbReference>
<feature type="transmembrane region" description="Helical" evidence="44">
    <location>
        <begin position="430"/>
        <end position="453"/>
    </location>
</feature>
<reference evidence="47" key="1">
    <citation type="journal article" date="2004" name="Nature">
        <title>Genome duplication in the teleost fish Tetraodon nigroviridis reveals the early vertebrate proto-karyotype.</title>
        <authorList>
            <person name="Jaillon O."/>
            <person name="Aury J.-M."/>
            <person name="Brunet F."/>
            <person name="Petit J.-L."/>
            <person name="Stange-Thomann N."/>
            <person name="Mauceli E."/>
            <person name="Bouneau L."/>
            <person name="Fischer C."/>
            <person name="Ozouf-Costaz C."/>
            <person name="Bernot A."/>
            <person name="Nicaud S."/>
            <person name="Jaffe D."/>
            <person name="Fisher S."/>
            <person name="Lutfalla G."/>
            <person name="Dossat C."/>
            <person name="Segurens B."/>
            <person name="Dasilva C."/>
            <person name="Salanoubat M."/>
            <person name="Levy M."/>
            <person name="Boudet N."/>
            <person name="Castellano S."/>
            <person name="Anthouard V."/>
            <person name="Jubin C."/>
            <person name="Castelli V."/>
            <person name="Katinka M."/>
            <person name="Vacherie B."/>
            <person name="Biemont C."/>
            <person name="Skalli Z."/>
            <person name="Cattolico L."/>
            <person name="Poulain J."/>
            <person name="De Berardinis V."/>
            <person name="Cruaud C."/>
            <person name="Duprat S."/>
            <person name="Brottier P."/>
            <person name="Coutanceau J.-P."/>
            <person name="Gouzy J."/>
            <person name="Parra G."/>
            <person name="Lardier G."/>
            <person name="Chapple C."/>
            <person name="McKernan K.J."/>
            <person name="McEwan P."/>
            <person name="Bosak S."/>
            <person name="Kellis M."/>
            <person name="Volff J.-N."/>
            <person name="Guigo R."/>
            <person name="Zody M.C."/>
            <person name="Mesirov J."/>
            <person name="Lindblad-Toh K."/>
            <person name="Birren B."/>
            <person name="Nusbaum C."/>
            <person name="Kahn D."/>
            <person name="Robinson-Rechavi M."/>
            <person name="Laudet V."/>
            <person name="Schachter V."/>
            <person name="Quetier F."/>
            <person name="Saurin W."/>
            <person name="Scarpelli C."/>
            <person name="Wincker P."/>
            <person name="Lander E.S."/>
            <person name="Weissenbach J."/>
            <person name="Roest Crollius H."/>
        </authorList>
    </citation>
    <scope>NUCLEOTIDE SEQUENCE [LARGE SCALE GENOMIC DNA]</scope>
</reference>
<dbReference type="CDD" id="cd18605">
    <property type="entry name" value="ABC_6TM_MRP7_D2_like"/>
    <property type="match status" value="1"/>
</dbReference>
<evidence type="ECO:0000256" key="33">
    <source>
        <dbReference type="ARBA" id="ARBA00047576"/>
    </source>
</evidence>
<keyword evidence="17" id="KW-1000">Mitochondrion outer membrane</keyword>
<dbReference type="InterPro" id="IPR032410">
    <property type="entry name" value="ABCB6_N"/>
</dbReference>
<keyword evidence="19" id="KW-1278">Translocase</keyword>
<comment type="catalytic activity">
    <reaction evidence="32">
        <text>leukotriene C4(in) + ATP + H2O = leukotriene C4(out) + ADP + phosphate + H(+)</text>
        <dbReference type="Rhea" id="RHEA:38963"/>
        <dbReference type="ChEBI" id="CHEBI:15377"/>
        <dbReference type="ChEBI" id="CHEBI:15378"/>
        <dbReference type="ChEBI" id="CHEBI:30616"/>
        <dbReference type="ChEBI" id="CHEBI:43474"/>
        <dbReference type="ChEBI" id="CHEBI:57973"/>
        <dbReference type="ChEBI" id="CHEBI:456216"/>
    </reaction>
    <physiologicalReaction direction="left-to-right" evidence="32">
        <dbReference type="Rhea" id="RHEA:38964"/>
    </physiologicalReaction>
</comment>
<dbReference type="EC" id="7.6.2.5" evidence="28"/>
<dbReference type="FunFam" id="1.20.1560.10:FF:000037">
    <property type="entry name" value="ATP-binding cassette subfamily C member 10"/>
    <property type="match status" value="1"/>
</dbReference>
<feature type="transmembrane region" description="Helical" evidence="44">
    <location>
        <begin position="1060"/>
        <end position="1079"/>
    </location>
</feature>
<evidence type="ECO:0000256" key="30">
    <source>
        <dbReference type="ARBA" id="ARBA00031413"/>
    </source>
</evidence>
<dbReference type="FunFam" id="3.40.50.300:FF:000163">
    <property type="entry name" value="Multidrug resistance-associated protein member 4"/>
    <property type="match status" value="1"/>
</dbReference>